<dbReference type="EMBL" id="JAEINH010000023">
    <property type="protein sequence ID" value="MBI9116274.1"/>
    <property type="molecule type" value="Genomic_DNA"/>
</dbReference>
<keyword evidence="1 3" id="KW-0694">RNA-binding</keyword>
<protein>
    <submittedName>
        <fullName evidence="6">TlyA family RNA methyltransferase</fullName>
    </submittedName>
</protein>
<keyword evidence="7" id="KW-1185">Reference proteome</keyword>
<dbReference type="CDD" id="cd00165">
    <property type="entry name" value="S4"/>
    <property type="match status" value="1"/>
</dbReference>
<evidence type="ECO:0000259" key="5">
    <source>
        <dbReference type="SMART" id="SM00363"/>
    </source>
</evidence>
<dbReference type="InterPro" id="IPR047048">
    <property type="entry name" value="TlyA"/>
</dbReference>
<feature type="compositionally biased region" description="Basic and acidic residues" evidence="4">
    <location>
        <begin position="302"/>
        <end position="313"/>
    </location>
</feature>
<dbReference type="PANTHER" id="PTHR32319:SF0">
    <property type="entry name" value="BACTERIAL HEMOLYSIN-LIKE PROTEIN"/>
    <property type="match status" value="1"/>
</dbReference>
<comment type="caution">
    <text evidence="6">The sequence shown here is derived from an EMBL/GenBank/DDBJ whole genome shotgun (WGS) entry which is preliminary data.</text>
</comment>
<reference evidence="6" key="1">
    <citation type="submission" date="2020-12" db="EMBL/GenBank/DDBJ databases">
        <title>Sanguibacter suaedae sp. nov., isolated from Suaeda aralocaspica.</title>
        <authorList>
            <person name="Ma Q."/>
        </authorList>
    </citation>
    <scope>NUCLEOTIDE SEQUENCE</scope>
    <source>
        <strain evidence="6">YZGR15</strain>
    </source>
</reference>
<gene>
    <name evidence="6" type="ORF">JAV76_14770</name>
</gene>
<dbReference type="CDD" id="cd02440">
    <property type="entry name" value="AdoMet_MTases"/>
    <property type="match status" value="1"/>
</dbReference>
<sequence length="313" mass="32732">MDVELVRRGFARSRRDAARLVAEGAVTLDGRPVKKPSASVAPDAAVVVAPDALDSGYASRGAFKLEGVLTALDALGPRVDGASCLDVGASTGGFTDVLLRHGARRVIALDVGHDQLVPDLRDDPRVHAVEGYNARELTARDLPWSPSLVVADVSFISLTLLLPALAATVPRDADLLLMVKPQFEVGRDRLGTGGVVRESGLHAAAVRTVVRAAGVVGMGLRAVVPSPLPGPNGNREFFVWFSPSAPVSDPGAMIERAVAPPEGAEGTVPKGTSRGRASSAPLVRTPQVFWVEEPAPAPSRDAVQDEHRTGGRP</sequence>
<dbReference type="AlphaFoldDB" id="A0A934IFX9"/>
<dbReference type="Gene3D" id="3.40.50.150">
    <property type="entry name" value="Vaccinia Virus protein VP39"/>
    <property type="match status" value="1"/>
</dbReference>
<dbReference type="RefSeq" id="WP_198734842.1">
    <property type="nucleotide sequence ID" value="NZ_JAEINH010000023.1"/>
</dbReference>
<name>A0A934IFX9_9MICO</name>
<dbReference type="Pfam" id="PF01728">
    <property type="entry name" value="FtsJ"/>
    <property type="match status" value="1"/>
</dbReference>
<evidence type="ECO:0000313" key="7">
    <source>
        <dbReference type="Proteomes" id="UP000602087"/>
    </source>
</evidence>
<comment type="similarity">
    <text evidence="2">Belongs to the TlyA family.</text>
</comment>
<dbReference type="Gene3D" id="3.10.290.10">
    <property type="entry name" value="RNA-binding S4 domain"/>
    <property type="match status" value="1"/>
</dbReference>
<dbReference type="InterPro" id="IPR029063">
    <property type="entry name" value="SAM-dependent_MTases_sf"/>
</dbReference>
<keyword evidence="6" id="KW-0808">Transferase</keyword>
<accession>A0A934IFX9</accession>
<organism evidence="6 7">
    <name type="scientific">Sanguibacter suaedae</name>
    <dbReference type="NCBI Taxonomy" id="2795737"/>
    <lineage>
        <taxon>Bacteria</taxon>
        <taxon>Bacillati</taxon>
        <taxon>Actinomycetota</taxon>
        <taxon>Actinomycetes</taxon>
        <taxon>Micrococcales</taxon>
        <taxon>Sanguibacteraceae</taxon>
        <taxon>Sanguibacter</taxon>
    </lineage>
</organism>
<dbReference type="GO" id="GO:0003723">
    <property type="term" value="F:RNA binding"/>
    <property type="evidence" value="ECO:0007669"/>
    <property type="project" value="UniProtKB-KW"/>
</dbReference>
<dbReference type="InterPro" id="IPR036986">
    <property type="entry name" value="S4_RNA-bd_sf"/>
</dbReference>
<dbReference type="InterPro" id="IPR002942">
    <property type="entry name" value="S4_RNA-bd"/>
</dbReference>
<dbReference type="SUPFAM" id="SSF55174">
    <property type="entry name" value="Alpha-L RNA-binding motif"/>
    <property type="match status" value="1"/>
</dbReference>
<feature type="domain" description="RNA-binding S4" evidence="5">
    <location>
        <begin position="1"/>
        <end position="66"/>
    </location>
</feature>
<dbReference type="InterPro" id="IPR002877">
    <property type="entry name" value="RNA_MeTrfase_FtsJ_dom"/>
</dbReference>
<evidence type="ECO:0000256" key="4">
    <source>
        <dbReference type="SAM" id="MobiDB-lite"/>
    </source>
</evidence>
<evidence type="ECO:0000313" key="6">
    <source>
        <dbReference type="EMBL" id="MBI9116274.1"/>
    </source>
</evidence>
<dbReference type="SMART" id="SM00363">
    <property type="entry name" value="S4"/>
    <property type="match status" value="1"/>
</dbReference>
<dbReference type="PROSITE" id="PS50889">
    <property type="entry name" value="S4"/>
    <property type="match status" value="1"/>
</dbReference>
<dbReference type="GO" id="GO:0008168">
    <property type="term" value="F:methyltransferase activity"/>
    <property type="evidence" value="ECO:0007669"/>
    <property type="project" value="UniProtKB-KW"/>
</dbReference>
<proteinExistence type="inferred from homology"/>
<dbReference type="GO" id="GO:0032259">
    <property type="term" value="P:methylation"/>
    <property type="evidence" value="ECO:0007669"/>
    <property type="project" value="UniProtKB-KW"/>
</dbReference>
<evidence type="ECO:0000256" key="1">
    <source>
        <dbReference type="ARBA" id="ARBA00022884"/>
    </source>
</evidence>
<feature type="region of interest" description="Disordered" evidence="4">
    <location>
        <begin position="261"/>
        <end position="313"/>
    </location>
</feature>
<dbReference type="SUPFAM" id="SSF53335">
    <property type="entry name" value="S-adenosyl-L-methionine-dependent methyltransferases"/>
    <property type="match status" value="1"/>
</dbReference>
<dbReference type="Proteomes" id="UP000602087">
    <property type="component" value="Unassembled WGS sequence"/>
</dbReference>
<dbReference type="Pfam" id="PF01479">
    <property type="entry name" value="S4"/>
    <property type="match status" value="1"/>
</dbReference>
<dbReference type="PANTHER" id="PTHR32319">
    <property type="entry name" value="BACTERIAL HEMOLYSIN-LIKE PROTEIN"/>
    <property type="match status" value="1"/>
</dbReference>
<evidence type="ECO:0000256" key="3">
    <source>
        <dbReference type="PROSITE-ProRule" id="PRU00182"/>
    </source>
</evidence>
<keyword evidence="6" id="KW-0489">Methyltransferase</keyword>
<evidence type="ECO:0000256" key="2">
    <source>
        <dbReference type="ARBA" id="ARBA00029460"/>
    </source>
</evidence>